<name>A0ACC4B466_POPAL</name>
<sequence>MVGTTPSPTPPSQGKASSGNPGPSPSQHHTDTTIPSLSPLVHFSYYTATSSCKFLETDLGDHKGLCHKRKKHSPTPTSPSGCPNPPVDSETVEKWSTNEEPHDDPRINPMAAKVIVAIDKSPGRYVHKRAKLASQPGSPGSPQIVHVSEDCFEDAVAFPLRRQYLTRSKAAANFG</sequence>
<protein>
    <submittedName>
        <fullName evidence="1">Uncharacterized protein</fullName>
    </submittedName>
</protein>
<dbReference type="Proteomes" id="UP000309997">
    <property type="component" value="Unassembled WGS sequence"/>
</dbReference>
<reference evidence="1 2" key="1">
    <citation type="journal article" date="2024" name="Plant Biotechnol. J.">
        <title>Genome and CRISPR/Cas9 system of a widespread forest tree (Populus alba) in the world.</title>
        <authorList>
            <person name="Liu Y.J."/>
            <person name="Jiang P.F."/>
            <person name="Han X.M."/>
            <person name="Li X.Y."/>
            <person name="Wang H.M."/>
            <person name="Wang Y.J."/>
            <person name="Wang X.X."/>
            <person name="Zeng Q.Y."/>
        </authorList>
    </citation>
    <scope>NUCLEOTIDE SEQUENCE [LARGE SCALE GENOMIC DNA]</scope>
    <source>
        <strain evidence="2">cv. PAL-ZL1</strain>
    </source>
</reference>
<keyword evidence="2" id="KW-1185">Reference proteome</keyword>
<organism evidence="1 2">
    <name type="scientific">Populus alba</name>
    <name type="common">White poplar</name>
    <dbReference type="NCBI Taxonomy" id="43335"/>
    <lineage>
        <taxon>Eukaryota</taxon>
        <taxon>Viridiplantae</taxon>
        <taxon>Streptophyta</taxon>
        <taxon>Embryophyta</taxon>
        <taxon>Tracheophyta</taxon>
        <taxon>Spermatophyta</taxon>
        <taxon>Magnoliopsida</taxon>
        <taxon>eudicotyledons</taxon>
        <taxon>Gunneridae</taxon>
        <taxon>Pentapetalae</taxon>
        <taxon>rosids</taxon>
        <taxon>fabids</taxon>
        <taxon>Malpighiales</taxon>
        <taxon>Salicaceae</taxon>
        <taxon>Saliceae</taxon>
        <taxon>Populus</taxon>
    </lineage>
</organism>
<accession>A0ACC4B466</accession>
<comment type="caution">
    <text evidence="1">The sequence shown here is derived from an EMBL/GenBank/DDBJ whole genome shotgun (WGS) entry which is preliminary data.</text>
</comment>
<evidence type="ECO:0000313" key="1">
    <source>
        <dbReference type="EMBL" id="KAL3573145.1"/>
    </source>
</evidence>
<gene>
    <name evidence="1" type="ORF">D5086_027049</name>
</gene>
<dbReference type="EMBL" id="RCHU02000014">
    <property type="protein sequence ID" value="KAL3573145.1"/>
    <property type="molecule type" value="Genomic_DNA"/>
</dbReference>
<evidence type="ECO:0000313" key="2">
    <source>
        <dbReference type="Proteomes" id="UP000309997"/>
    </source>
</evidence>
<proteinExistence type="predicted"/>